<dbReference type="Proteomes" id="UP000538196">
    <property type="component" value="Unassembled WGS sequence"/>
</dbReference>
<evidence type="ECO:0000313" key="7">
    <source>
        <dbReference type="Proteomes" id="UP000538196"/>
    </source>
</evidence>
<comment type="function">
    <text evidence="4">Methyltransferase required for the conversion of demethylmenaquinol (DMKH2) to menaquinol (MKH2).</text>
</comment>
<dbReference type="HAMAP" id="MF_01813">
    <property type="entry name" value="MenG_UbiE_methyltr"/>
    <property type="match status" value="1"/>
</dbReference>
<dbReference type="EC" id="2.1.1.163" evidence="4"/>
<proteinExistence type="inferred from homology"/>
<evidence type="ECO:0000256" key="2">
    <source>
        <dbReference type="ARBA" id="ARBA00022679"/>
    </source>
</evidence>
<keyword evidence="3 4" id="KW-0949">S-adenosyl-L-methionine</keyword>
<feature type="binding site" evidence="4">
    <location>
        <position position="80"/>
    </location>
    <ligand>
        <name>S-adenosyl-L-methionine</name>
        <dbReference type="ChEBI" id="CHEBI:59789"/>
    </ligand>
</feature>
<evidence type="ECO:0000256" key="1">
    <source>
        <dbReference type="ARBA" id="ARBA00022603"/>
    </source>
</evidence>
<feature type="region of interest" description="Disordered" evidence="5">
    <location>
        <begin position="270"/>
        <end position="381"/>
    </location>
</feature>
<dbReference type="PROSITE" id="PS51608">
    <property type="entry name" value="SAM_MT_UBIE"/>
    <property type="match status" value="1"/>
</dbReference>
<dbReference type="PANTHER" id="PTHR43591">
    <property type="entry name" value="METHYLTRANSFERASE"/>
    <property type="match status" value="1"/>
</dbReference>
<dbReference type="EMBL" id="JACHVP010000003">
    <property type="protein sequence ID" value="MBB2968203.1"/>
    <property type="molecule type" value="Genomic_DNA"/>
</dbReference>
<dbReference type="PANTHER" id="PTHR43591:SF24">
    <property type="entry name" value="2-METHOXY-6-POLYPRENYL-1,4-BENZOQUINOL METHYLASE, MITOCHONDRIAL"/>
    <property type="match status" value="1"/>
</dbReference>
<evidence type="ECO:0000256" key="3">
    <source>
        <dbReference type="ARBA" id="ARBA00022691"/>
    </source>
</evidence>
<dbReference type="PROSITE" id="PS01184">
    <property type="entry name" value="UBIE_2"/>
    <property type="match status" value="1"/>
</dbReference>
<comment type="pathway">
    <text evidence="4">Quinol/quinone metabolism; menaquinone biosynthesis; menaquinol from 1,4-dihydroxy-2-naphthoate: step 2/2.</text>
</comment>
<evidence type="ECO:0000256" key="4">
    <source>
        <dbReference type="HAMAP-Rule" id="MF_01813"/>
    </source>
</evidence>
<feature type="compositionally biased region" description="Low complexity" evidence="5">
    <location>
        <begin position="284"/>
        <end position="367"/>
    </location>
</feature>
<dbReference type="Pfam" id="PF01209">
    <property type="entry name" value="Ubie_methyltran"/>
    <property type="match status" value="1"/>
</dbReference>
<dbReference type="CDD" id="cd02440">
    <property type="entry name" value="AdoMet_MTases"/>
    <property type="match status" value="1"/>
</dbReference>
<name>A0A7W4UXQ7_LEIAQ</name>
<dbReference type="GO" id="GO:0009234">
    <property type="term" value="P:menaquinone biosynthetic process"/>
    <property type="evidence" value="ECO:0007669"/>
    <property type="project" value="UniProtKB-UniRule"/>
</dbReference>
<organism evidence="6 7">
    <name type="scientific">Leifsonia aquatica</name>
    <name type="common">Corynebacterium aquaticum</name>
    <dbReference type="NCBI Taxonomy" id="144185"/>
    <lineage>
        <taxon>Bacteria</taxon>
        <taxon>Bacillati</taxon>
        <taxon>Actinomycetota</taxon>
        <taxon>Actinomycetes</taxon>
        <taxon>Micrococcales</taxon>
        <taxon>Microbacteriaceae</taxon>
        <taxon>Leifsonia</taxon>
    </lineage>
</organism>
<dbReference type="SUPFAM" id="SSF53335">
    <property type="entry name" value="S-adenosyl-L-methionine-dependent methyltransferases"/>
    <property type="match status" value="1"/>
</dbReference>
<dbReference type="RefSeq" id="WP_183428666.1">
    <property type="nucleotide sequence ID" value="NZ_JACHVP010000003.1"/>
</dbReference>
<evidence type="ECO:0000256" key="5">
    <source>
        <dbReference type="SAM" id="MobiDB-lite"/>
    </source>
</evidence>
<keyword evidence="2 4" id="KW-0808">Transferase</keyword>
<feature type="binding site" evidence="4">
    <location>
        <position position="122"/>
    </location>
    <ligand>
        <name>S-adenosyl-L-methionine</name>
        <dbReference type="ChEBI" id="CHEBI:59789"/>
    </ligand>
</feature>
<keyword evidence="1 4" id="KW-0489">Methyltransferase</keyword>
<keyword evidence="4" id="KW-0474">Menaquinone biosynthesis</keyword>
<dbReference type="InterPro" id="IPR004033">
    <property type="entry name" value="UbiE/COQ5_MeTrFase"/>
</dbReference>
<gene>
    <name evidence="4" type="primary">menG</name>
    <name evidence="6" type="ORF">FHX33_002973</name>
</gene>
<dbReference type="NCBIfam" id="TIGR01934">
    <property type="entry name" value="MenG_MenH_UbiE"/>
    <property type="match status" value="1"/>
</dbReference>
<feature type="compositionally biased region" description="Polar residues" evidence="5">
    <location>
        <begin position="369"/>
        <end position="381"/>
    </location>
</feature>
<comment type="caution">
    <text evidence="6">The sequence shown here is derived from an EMBL/GenBank/DDBJ whole genome shotgun (WGS) entry which is preliminary data.</text>
</comment>
<dbReference type="Gene3D" id="3.40.50.150">
    <property type="entry name" value="Vaccinia Virus protein VP39"/>
    <property type="match status" value="1"/>
</dbReference>
<dbReference type="AlphaFoldDB" id="A0A7W4UXQ7"/>
<dbReference type="InterPro" id="IPR029063">
    <property type="entry name" value="SAM-dependent_MTases_sf"/>
</dbReference>
<sequence>MSKADLDKKPAQVAAMFDEVSTHYDRTNTVLSVGNASLWRVATTRAVGPRAGERILDVAAGTGTSSASLARNGASVVAADFSEGMIEVGRRRQADNPYVTFVQADAMKLPFDDDSFDAVTISFGLRNIVDPRAALAEFYRVTKPGGRVVICEFSHPPIGLIRAGYGAYLKYGMPLLAKVASSNPAAYEYLMDSIQAWPAQPELAGWLREAGYESVAWRNLTAGIVALHRGRKPVDAAPAQAAPESVAAEQPGAAVKPAAAEKPAAAVKPAAVAKPADAEKPAAAKKPAASEKPAAAKPATAAAKKPATAAAKKPATAAAKKPATAAAKKPATPAAKKPATTAKPAAPAKPVAKNPAAKKPAPAKPAADGTSSTPSVPSEGE</sequence>
<dbReference type="GO" id="GO:0043770">
    <property type="term" value="F:demethylmenaquinone methyltransferase activity"/>
    <property type="evidence" value="ECO:0007669"/>
    <property type="project" value="UniProtKB-UniRule"/>
</dbReference>
<dbReference type="InterPro" id="IPR023576">
    <property type="entry name" value="UbiE/COQ5_MeTrFase_CS"/>
</dbReference>
<feature type="binding site" evidence="4">
    <location>
        <position position="62"/>
    </location>
    <ligand>
        <name>S-adenosyl-L-methionine</name>
        <dbReference type="ChEBI" id="CHEBI:59789"/>
    </ligand>
</feature>
<protein>
    <recommendedName>
        <fullName evidence="4">Demethylmenaquinone methyltransferase</fullName>
        <ecNumber evidence="4">2.1.1.163</ecNumber>
    </recommendedName>
</protein>
<comment type="catalytic activity">
    <reaction evidence="4">
        <text>a 2-demethylmenaquinol + S-adenosyl-L-methionine = a menaquinol + S-adenosyl-L-homocysteine + H(+)</text>
        <dbReference type="Rhea" id="RHEA:42640"/>
        <dbReference type="Rhea" id="RHEA-COMP:9539"/>
        <dbReference type="Rhea" id="RHEA-COMP:9563"/>
        <dbReference type="ChEBI" id="CHEBI:15378"/>
        <dbReference type="ChEBI" id="CHEBI:18151"/>
        <dbReference type="ChEBI" id="CHEBI:55437"/>
        <dbReference type="ChEBI" id="CHEBI:57856"/>
        <dbReference type="ChEBI" id="CHEBI:59789"/>
        <dbReference type="EC" id="2.1.1.163"/>
    </reaction>
</comment>
<feature type="binding site" evidence="4">
    <location>
        <begin position="105"/>
        <end position="106"/>
    </location>
    <ligand>
        <name>S-adenosyl-L-methionine</name>
        <dbReference type="ChEBI" id="CHEBI:59789"/>
    </ligand>
</feature>
<keyword evidence="7" id="KW-1185">Reference proteome</keyword>
<reference evidence="6 7" key="1">
    <citation type="submission" date="2020-08" db="EMBL/GenBank/DDBJ databases">
        <title>Sequencing the genomes of 1000 actinobacteria strains.</title>
        <authorList>
            <person name="Klenk H.-P."/>
        </authorList>
    </citation>
    <scope>NUCLEOTIDE SEQUENCE [LARGE SCALE GENOMIC DNA]</scope>
    <source>
        <strain evidence="6 7">DSM 20146</strain>
    </source>
</reference>
<accession>A0A7W4UXQ7</accession>
<evidence type="ECO:0000313" key="6">
    <source>
        <dbReference type="EMBL" id="MBB2968203.1"/>
    </source>
</evidence>
<dbReference type="GO" id="GO:0032259">
    <property type="term" value="P:methylation"/>
    <property type="evidence" value="ECO:0007669"/>
    <property type="project" value="UniProtKB-KW"/>
</dbReference>
<dbReference type="NCBIfam" id="NF001241">
    <property type="entry name" value="PRK00216.1-2"/>
    <property type="match status" value="1"/>
</dbReference>
<comment type="similarity">
    <text evidence="4">Belongs to the class I-like SAM-binding methyltransferase superfamily. MenG/UbiE family.</text>
</comment>
<dbReference type="UniPathway" id="UPA00079">
    <property type="reaction ID" value="UER00169"/>
</dbReference>